<accession>A0AAD5LRY2</accession>
<name>A0AAD5LRY2_PARTN</name>
<organism evidence="1 2">
    <name type="scientific">Parelaphostrongylus tenuis</name>
    <name type="common">Meningeal worm</name>
    <dbReference type="NCBI Taxonomy" id="148309"/>
    <lineage>
        <taxon>Eukaryota</taxon>
        <taxon>Metazoa</taxon>
        <taxon>Ecdysozoa</taxon>
        <taxon>Nematoda</taxon>
        <taxon>Chromadorea</taxon>
        <taxon>Rhabditida</taxon>
        <taxon>Rhabditina</taxon>
        <taxon>Rhabditomorpha</taxon>
        <taxon>Strongyloidea</taxon>
        <taxon>Metastrongylidae</taxon>
        <taxon>Parelaphostrongylus</taxon>
    </lineage>
</organism>
<proteinExistence type="predicted"/>
<dbReference type="EMBL" id="JAHQIW010000010">
    <property type="protein sequence ID" value="KAJ1345525.1"/>
    <property type="molecule type" value="Genomic_DNA"/>
</dbReference>
<dbReference type="Proteomes" id="UP001196413">
    <property type="component" value="Unassembled WGS sequence"/>
</dbReference>
<dbReference type="AlphaFoldDB" id="A0AAD5LRY2"/>
<sequence>MSQHIRFEPKLAHTNFTPHITMTVQKCKHDLMKRLYKNATIRLDLCVTLTH</sequence>
<protein>
    <submittedName>
        <fullName evidence="1">Uncharacterized protein</fullName>
    </submittedName>
</protein>
<reference evidence="1" key="1">
    <citation type="submission" date="2021-06" db="EMBL/GenBank/DDBJ databases">
        <title>Parelaphostrongylus tenuis whole genome reference sequence.</title>
        <authorList>
            <person name="Garwood T.J."/>
            <person name="Larsen P.A."/>
            <person name="Fountain-Jones N.M."/>
            <person name="Garbe J.R."/>
            <person name="Macchietto M.G."/>
            <person name="Kania S.A."/>
            <person name="Gerhold R.W."/>
            <person name="Richards J.E."/>
            <person name="Wolf T.M."/>
        </authorList>
    </citation>
    <scope>NUCLEOTIDE SEQUENCE</scope>
    <source>
        <strain evidence="1">MNPRO001-30</strain>
        <tissue evidence="1">Meninges</tissue>
    </source>
</reference>
<keyword evidence="2" id="KW-1185">Reference proteome</keyword>
<gene>
    <name evidence="1" type="ORF">KIN20_000080</name>
</gene>
<evidence type="ECO:0000313" key="1">
    <source>
        <dbReference type="EMBL" id="KAJ1345525.1"/>
    </source>
</evidence>
<comment type="caution">
    <text evidence="1">The sequence shown here is derived from an EMBL/GenBank/DDBJ whole genome shotgun (WGS) entry which is preliminary data.</text>
</comment>
<evidence type="ECO:0000313" key="2">
    <source>
        <dbReference type="Proteomes" id="UP001196413"/>
    </source>
</evidence>